<dbReference type="PRINTS" id="PR00899">
    <property type="entry name" value="GPCRSTE3"/>
</dbReference>
<feature type="transmembrane region" description="Helical" evidence="10">
    <location>
        <begin position="113"/>
        <end position="135"/>
    </location>
</feature>
<feature type="transmembrane region" description="Helical" evidence="10">
    <location>
        <begin position="288"/>
        <end position="307"/>
    </location>
</feature>
<evidence type="ECO:0000256" key="4">
    <source>
        <dbReference type="ARBA" id="ARBA00022692"/>
    </source>
</evidence>
<evidence type="ECO:0000256" key="2">
    <source>
        <dbReference type="ARBA" id="ARBA00011085"/>
    </source>
</evidence>
<feature type="transmembrane region" description="Helical" evidence="10">
    <location>
        <begin position="42"/>
        <end position="60"/>
    </location>
</feature>
<evidence type="ECO:0000256" key="9">
    <source>
        <dbReference type="ARBA" id="ARBA00023224"/>
    </source>
</evidence>
<keyword evidence="8" id="KW-0675">Receptor</keyword>
<comment type="subcellular location">
    <subcellularLocation>
        <location evidence="1">Membrane</location>
        <topology evidence="1">Multi-pass membrane protein</topology>
    </subcellularLocation>
</comment>
<dbReference type="GO" id="GO:0004932">
    <property type="term" value="F:mating-type factor pheromone receptor activity"/>
    <property type="evidence" value="ECO:0007669"/>
    <property type="project" value="InterPro"/>
</dbReference>
<reference evidence="11 12" key="1">
    <citation type="journal article" date="2020" name="ISME J.">
        <title>Uncovering the hidden diversity of litter-decomposition mechanisms in mushroom-forming fungi.</title>
        <authorList>
            <person name="Floudas D."/>
            <person name="Bentzer J."/>
            <person name="Ahren D."/>
            <person name="Johansson T."/>
            <person name="Persson P."/>
            <person name="Tunlid A."/>
        </authorList>
    </citation>
    <scope>NUCLEOTIDE SEQUENCE [LARGE SCALE GENOMIC DNA]</scope>
    <source>
        <strain evidence="11 12">CBS 406.79</strain>
    </source>
</reference>
<feature type="transmembrane region" description="Helical" evidence="10">
    <location>
        <begin position="80"/>
        <end position="101"/>
    </location>
</feature>
<evidence type="ECO:0000256" key="8">
    <source>
        <dbReference type="ARBA" id="ARBA00023170"/>
    </source>
</evidence>
<evidence type="ECO:0000256" key="6">
    <source>
        <dbReference type="ARBA" id="ARBA00023040"/>
    </source>
</evidence>
<evidence type="ECO:0000256" key="5">
    <source>
        <dbReference type="ARBA" id="ARBA00022989"/>
    </source>
</evidence>
<comment type="caution">
    <text evidence="11">The sequence shown here is derived from an EMBL/GenBank/DDBJ whole genome shotgun (WGS) entry which is preliminary data.</text>
</comment>
<accession>A0A8H5MBQ7</accession>
<dbReference type="EMBL" id="JAACJN010000028">
    <property type="protein sequence ID" value="KAF5388625.1"/>
    <property type="molecule type" value="Genomic_DNA"/>
</dbReference>
<sequence length="551" mass="60874">MGARLNVNIDTLYFGFSFLGFILVLIPFSWHLKAKNTGTCLFMAWIGSACLVFSINSMLWNGTADNFAPIWCGISAKFSVGASTAIPAVSLCINLRLWLTVTDRIKILEKRGMFLLEISLGLLVPLADIGFQYIVQERWFNIYGGFGCRAVSANVLLTYLLLSAPQLVLGIFSMIFCILTLVAYHRMNRTMLGARLSTVFNRRKTLSTLFLLFLFLGGFAAVLGIVYAIFVVYFNARPSTSSDQFEHPFAVWKSWDSIHTNASAVTEFNEAEWRGDVMTELLLEADRWIFVVLAFIFFLFFGFTSEARRRYRMFFGRRELPHECDSSDNDSVIGDTRRSMNQSTSSLHTNFQAKPTLDKSLIGQPRAINLLPVLEGPFKLENPYPVHTYENRTPQAPPTIRVTSSSPPYPNEVAFTRSTFVKPPLPSLFISRPLSAASYVASDALKTGSSASFYSQSSEEPLNPSLLSPPPLGHAGANRLIGMPVLASSSSPASSMTFGGLTVGPGPAHVTRPSNLRVRSRPSSIFFPPTGLLPDPPRGIPSIPSTVGDFF</sequence>
<keyword evidence="12" id="KW-1185">Reference proteome</keyword>
<dbReference type="GO" id="GO:0005886">
    <property type="term" value="C:plasma membrane"/>
    <property type="evidence" value="ECO:0007669"/>
    <property type="project" value="TreeGrafter"/>
</dbReference>
<name>A0A8H5MBQ7_9AGAR</name>
<proteinExistence type="inferred from homology"/>
<organism evidence="11 12">
    <name type="scientific">Collybiopsis confluens</name>
    <dbReference type="NCBI Taxonomy" id="2823264"/>
    <lineage>
        <taxon>Eukaryota</taxon>
        <taxon>Fungi</taxon>
        <taxon>Dikarya</taxon>
        <taxon>Basidiomycota</taxon>
        <taxon>Agaricomycotina</taxon>
        <taxon>Agaricomycetes</taxon>
        <taxon>Agaricomycetidae</taxon>
        <taxon>Agaricales</taxon>
        <taxon>Marasmiineae</taxon>
        <taxon>Omphalotaceae</taxon>
        <taxon>Collybiopsis</taxon>
    </lineage>
</organism>
<dbReference type="InterPro" id="IPR001499">
    <property type="entry name" value="GPCR_STE3"/>
</dbReference>
<dbReference type="AlphaFoldDB" id="A0A8H5MBQ7"/>
<evidence type="ECO:0000256" key="7">
    <source>
        <dbReference type="ARBA" id="ARBA00023136"/>
    </source>
</evidence>
<comment type="similarity">
    <text evidence="2">Belongs to the G-protein coupled receptor 4 family.</text>
</comment>
<evidence type="ECO:0000313" key="11">
    <source>
        <dbReference type="EMBL" id="KAF5388625.1"/>
    </source>
</evidence>
<protein>
    <recommendedName>
        <fullName evidence="13">Pheromone receptor</fullName>
    </recommendedName>
</protein>
<keyword evidence="5 10" id="KW-1133">Transmembrane helix</keyword>
<keyword evidence="9" id="KW-0807">Transducer</keyword>
<feature type="transmembrane region" description="Helical" evidence="10">
    <location>
        <begin position="155"/>
        <end position="184"/>
    </location>
</feature>
<dbReference type="PANTHER" id="PTHR28097:SF1">
    <property type="entry name" value="PHEROMONE A FACTOR RECEPTOR"/>
    <property type="match status" value="1"/>
</dbReference>
<keyword evidence="6" id="KW-0297">G-protein coupled receptor</keyword>
<evidence type="ECO:0000313" key="12">
    <source>
        <dbReference type="Proteomes" id="UP000518752"/>
    </source>
</evidence>
<dbReference type="Proteomes" id="UP000518752">
    <property type="component" value="Unassembled WGS sequence"/>
</dbReference>
<evidence type="ECO:0000256" key="3">
    <source>
        <dbReference type="ARBA" id="ARBA00022507"/>
    </source>
</evidence>
<keyword evidence="7 10" id="KW-0472">Membrane</keyword>
<evidence type="ECO:0000256" key="10">
    <source>
        <dbReference type="SAM" id="Phobius"/>
    </source>
</evidence>
<keyword evidence="3" id="KW-0589">Pheromone response</keyword>
<evidence type="ECO:0008006" key="13">
    <source>
        <dbReference type="Google" id="ProtNLM"/>
    </source>
</evidence>
<dbReference type="GO" id="GO:0000750">
    <property type="term" value="P:pheromone-dependent signal transduction involved in conjugation with cellular fusion"/>
    <property type="evidence" value="ECO:0007669"/>
    <property type="project" value="TreeGrafter"/>
</dbReference>
<evidence type="ECO:0000256" key="1">
    <source>
        <dbReference type="ARBA" id="ARBA00004141"/>
    </source>
</evidence>
<dbReference type="Pfam" id="PF02076">
    <property type="entry name" value="STE3"/>
    <property type="match status" value="1"/>
</dbReference>
<feature type="transmembrane region" description="Helical" evidence="10">
    <location>
        <begin position="205"/>
        <end position="234"/>
    </location>
</feature>
<gene>
    <name evidence="11" type="ORF">D9757_004785</name>
</gene>
<dbReference type="OrthoDB" id="2874149at2759"/>
<feature type="transmembrane region" description="Helical" evidence="10">
    <location>
        <begin position="12"/>
        <end position="30"/>
    </location>
</feature>
<dbReference type="PANTHER" id="PTHR28097">
    <property type="entry name" value="PHEROMONE A FACTOR RECEPTOR"/>
    <property type="match status" value="1"/>
</dbReference>
<keyword evidence="4 10" id="KW-0812">Transmembrane</keyword>